<dbReference type="RefSeq" id="WP_004076941.1">
    <property type="nucleotide sequence ID" value="NZ_CM001436.1"/>
</dbReference>
<keyword evidence="2" id="KW-1185">Reference proteome</keyword>
<dbReference type="Proteomes" id="UP000005741">
    <property type="component" value="Chromosome"/>
</dbReference>
<dbReference type="EMBL" id="CM001436">
    <property type="protein sequence ID" value="EHQ35197.1"/>
    <property type="molecule type" value="Genomic_DNA"/>
</dbReference>
<evidence type="ECO:0000313" key="1">
    <source>
        <dbReference type="EMBL" id="EHQ35197.1"/>
    </source>
</evidence>
<sequence length="225" mass="26467">MKLSFKNVVLFGMIFCIITLSPGCIDETYYAPSQNNSQDYQKVESDCPEDYVPSLYSDACQSFLKNGSWVPTLIFDSDVSDSSIKAFMERYFGEYDNEWQIFNFSSDFPYYLKSPKEKYNYYTSQIKENWELCLNCHYGCYDEGIISFEKERGDYVILGLNNCRIKYKNCFEEMKKAGIPVKKTKCAFPRKYRTNNSDVKMINLLKEIDKDEEVLFVMKSYISDR</sequence>
<organism evidence="1 2">
    <name type="scientific">Methanoplanus limicola DSM 2279</name>
    <dbReference type="NCBI Taxonomy" id="937775"/>
    <lineage>
        <taxon>Archaea</taxon>
        <taxon>Methanobacteriati</taxon>
        <taxon>Methanobacteriota</taxon>
        <taxon>Stenosarchaea group</taxon>
        <taxon>Methanomicrobia</taxon>
        <taxon>Methanomicrobiales</taxon>
        <taxon>Methanomicrobiaceae</taxon>
        <taxon>Methanoplanus</taxon>
    </lineage>
</organism>
<dbReference type="AlphaFoldDB" id="H1YZZ0"/>
<name>H1YZZ0_9EURY</name>
<proteinExistence type="predicted"/>
<protein>
    <submittedName>
        <fullName evidence="1">Uncharacterized protein</fullName>
    </submittedName>
</protein>
<dbReference type="InParanoid" id="H1YZZ0"/>
<dbReference type="HOGENOM" id="CLU_1227667_0_0_2"/>
<reference evidence="1 2" key="1">
    <citation type="submission" date="2011-10" db="EMBL/GenBank/DDBJ databases">
        <title>The Improved High-Quality Draft genome of Methanoplanus limicola DSM 2279.</title>
        <authorList>
            <consortium name="US DOE Joint Genome Institute (JGI-PGF)"/>
            <person name="Lucas S."/>
            <person name="Copeland A."/>
            <person name="Lapidus A."/>
            <person name="Glavina del Rio T."/>
            <person name="Dalin E."/>
            <person name="Tice H."/>
            <person name="Bruce D."/>
            <person name="Goodwin L."/>
            <person name="Pitluck S."/>
            <person name="Peters L."/>
            <person name="Mikhailova N."/>
            <person name="Lu M."/>
            <person name="Kyrpides N."/>
            <person name="Mavromatis K."/>
            <person name="Ivanova N."/>
            <person name="Markowitz V."/>
            <person name="Cheng J.-F."/>
            <person name="Hugenholtz P."/>
            <person name="Woyke T."/>
            <person name="Wu D."/>
            <person name="Wirth R."/>
            <person name="Brambilla E.-M."/>
            <person name="Klenk H.-P."/>
            <person name="Eisen J.A."/>
        </authorList>
    </citation>
    <scope>NUCLEOTIDE SEQUENCE [LARGE SCALE GENOMIC DNA]</scope>
    <source>
        <strain evidence="1 2">DSM 2279</strain>
    </source>
</reference>
<gene>
    <name evidence="1" type="ORF">Metlim_1083</name>
</gene>
<accession>H1YZZ0</accession>
<evidence type="ECO:0000313" key="2">
    <source>
        <dbReference type="Proteomes" id="UP000005741"/>
    </source>
</evidence>